<organism evidence="2 3">
    <name type="scientific">Araneus ventricosus</name>
    <name type="common">Orbweaver spider</name>
    <name type="synonym">Epeira ventricosa</name>
    <dbReference type="NCBI Taxonomy" id="182803"/>
    <lineage>
        <taxon>Eukaryota</taxon>
        <taxon>Metazoa</taxon>
        <taxon>Ecdysozoa</taxon>
        <taxon>Arthropoda</taxon>
        <taxon>Chelicerata</taxon>
        <taxon>Arachnida</taxon>
        <taxon>Araneae</taxon>
        <taxon>Araneomorphae</taxon>
        <taxon>Entelegynae</taxon>
        <taxon>Araneoidea</taxon>
        <taxon>Araneidae</taxon>
        <taxon>Araneus</taxon>
    </lineage>
</organism>
<proteinExistence type="predicted"/>
<reference evidence="2 3" key="1">
    <citation type="journal article" date="2019" name="Sci. Rep.">
        <title>Orb-weaving spider Araneus ventricosus genome elucidates the spidroin gene catalogue.</title>
        <authorList>
            <person name="Kono N."/>
            <person name="Nakamura H."/>
            <person name="Ohtoshi R."/>
            <person name="Moran D.A.P."/>
            <person name="Shinohara A."/>
            <person name="Yoshida Y."/>
            <person name="Fujiwara M."/>
            <person name="Mori M."/>
            <person name="Tomita M."/>
            <person name="Arakawa K."/>
        </authorList>
    </citation>
    <scope>NUCLEOTIDE SEQUENCE [LARGE SCALE GENOMIC DNA]</scope>
</reference>
<gene>
    <name evidence="2" type="ORF">AVEN_253638_1</name>
</gene>
<keyword evidence="3" id="KW-1185">Reference proteome</keyword>
<feature type="compositionally biased region" description="Basic residues" evidence="1">
    <location>
        <begin position="14"/>
        <end position="23"/>
    </location>
</feature>
<dbReference type="OrthoDB" id="6437743at2759"/>
<feature type="compositionally biased region" description="Basic and acidic residues" evidence="1">
    <location>
        <begin position="25"/>
        <end position="54"/>
    </location>
</feature>
<comment type="caution">
    <text evidence="2">The sequence shown here is derived from an EMBL/GenBank/DDBJ whole genome shotgun (WGS) entry which is preliminary data.</text>
</comment>
<evidence type="ECO:0000313" key="2">
    <source>
        <dbReference type="EMBL" id="GBN16940.1"/>
    </source>
</evidence>
<dbReference type="PANTHER" id="PTHR45786:SF74">
    <property type="entry name" value="ATP-DEPENDENT DNA HELICASE"/>
    <property type="match status" value="1"/>
</dbReference>
<dbReference type="Proteomes" id="UP000499080">
    <property type="component" value="Unassembled WGS sequence"/>
</dbReference>
<protein>
    <recommendedName>
        <fullName evidence="4">Helitron helicase-like domain-containing protein</fullName>
    </recommendedName>
</protein>
<evidence type="ECO:0000313" key="3">
    <source>
        <dbReference type="Proteomes" id="UP000499080"/>
    </source>
</evidence>
<name>A0A4Y2LS82_ARAVE</name>
<sequence length="403" mass="47147">MPKRKLTSIAQVKTKAKKIKLSRANKTDVQRQKRLQAMRDREETSRAGESKDQWQQRLQVKRIQANTSRATESENQREHRLQKMREQASASRATESEDQREQRLQTKRIETSTSRASERHSNLCLEGFHYDPRKYNSKHINVIIGGMNQIYLGCIISYLKSIIKCNKIIKKINLRDIGRSGFETTFKVQGQIYHKAGSLLPLPSENAKFLQTYFIGDEEREVNQRCDNISGVRRDIVLNLQRMFHENNQLIKTFKTALEDMPSDECKIVIHADRRPVGQHERRFNNPQINEVAIIIAGSDYDRRDIVIQKPGGLLQCIAETNRSYDALQYPIIFWQFEDGYNFDVMQRIPNSESTGTKKVSMIYAYRIMIRNNSFNHILNTLQLFHQFIVIFTLKLRLSVFFT</sequence>
<feature type="compositionally biased region" description="Polar residues" evidence="1">
    <location>
        <begin position="55"/>
        <end position="70"/>
    </location>
</feature>
<feature type="compositionally biased region" description="Basic and acidic residues" evidence="1">
    <location>
        <begin position="71"/>
        <end position="86"/>
    </location>
</feature>
<accession>A0A4Y2LS82</accession>
<dbReference type="AlphaFoldDB" id="A0A4Y2LS82"/>
<dbReference type="PANTHER" id="PTHR45786">
    <property type="entry name" value="DNA BINDING PROTEIN-LIKE"/>
    <property type="match status" value="1"/>
</dbReference>
<evidence type="ECO:0008006" key="4">
    <source>
        <dbReference type="Google" id="ProtNLM"/>
    </source>
</evidence>
<dbReference type="EMBL" id="BGPR01006204">
    <property type="protein sequence ID" value="GBN16940.1"/>
    <property type="molecule type" value="Genomic_DNA"/>
</dbReference>
<feature type="region of interest" description="Disordered" evidence="1">
    <location>
        <begin position="1"/>
        <end position="115"/>
    </location>
</feature>
<feature type="compositionally biased region" description="Basic and acidic residues" evidence="1">
    <location>
        <begin position="94"/>
        <end position="115"/>
    </location>
</feature>
<evidence type="ECO:0000256" key="1">
    <source>
        <dbReference type="SAM" id="MobiDB-lite"/>
    </source>
</evidence>